<keyword evidence="1" id="KW-0479">Metal-binding</keyword>
<dbReference type="InterPro" id="IPR036396">
    <property type="entry name" value="Cyt_P450_sf"/>
</dbReference>
<keyword evidence="3" id="KW-0560">Oxidoreductase</keyword>
<sequence length="1044" mass="114716">MASLKLPSSYLLDGIHELVPDRNDWPLYDDVAKAIRSSAYSDEYDDDTLLAVYRDLLRLGSLRPPVNDRTSKGSDILREVINSNPGWVRDQVTLAVVGVFWRMLGHLPRPSKPSPPEYRYRQADGSHNNPDHPNAGKSGQPYATTVPQSKSDPRDRPDPGMIFDHIFYTDPRNINVNNASSYLDLAPLYGNNQTEQNMIRTFSGGEIKRDSFLDKRILALPPAVAVMIIMYSRFHNYAAKTLAAINEGGRFTVADKSDAAAMKQQDEDLFQVARLTVLAKSRFDSNLHPRVTNGLYINISVNDYIRAIFNVNQTNSNWGLAPRVASLFIPRGVGNEVSREFNLLYRFHSIQSENESIWVTKLIESVFEGQDVPNLTPGEFFVGLIAWMQKIPNEPLKRTVNHLVRNADGSYNDADLVAILQGAIDDPAGSFGTNHIPTVLKPLEMAAIIQARDWNVSTLNEFRSFFNLTTLNTFEEINPDPVVANNLRTLYKTPNDVELYPGLFAEATRPRMDPAVGICAPYTVSGAILGDAVSLIRGDRYMTLDYSADLLTSWGLQEVAINTNTFGGSKIFHLILTAFPDWFRFNSTYAMQPFYTSAESVTIFNKLGTTPQFAFGAASEIKPPITLSAYAAAARVLKDQTNFPVADSGLLPTYMPADPVAQEKQWNTIWTSLVSGGGMQQFTDFAELITLTLLEKKRNPVKGTKSYQVDIVKDIGNAVAIQFASVISYLPLKFDFVSGGTYPEGALYKVLTNAIDYGSYNFEPTKSWALRQDVTTGVAALTTSVTQRVESLPASTPASAGGSSGSAIHTFGATFAKSLLTSGINVDVTSDILMGNGCSVVGAVGIVFAQVLDFYLKPENQTYWDQIVQLSKTSTPANDEILTKYILEASRLTTTLTSARDVNPADGKPITLVVDPAGTTVTLNKGDRVITSTSASMDPSVFPNPTSVDLTRSADLYLTFGFSPRERLGRELGIVCILKMLKTVAGLTNLRRAPGNAGQLNLVARPNGFSQYMTPDLSQFTSFPTTMVLYFDDAAADVFDVTVR</sequence>
<comment type="caution">
    <text evidence="6">The sequence shown here is derived from an EMBL/GenBank/DDBJ whole genome shotgun (WGS) entry which is preliminary data.</text>
</comment>
<evidence type="ECO:0000256" key="1">
    <source>
        <dbReference type="ARBA" id="ARBA00022723"/>
    </source>
</evidence>
<dbReference type="SUPFAM" id="SSF48113">
    <property type="entry name" value="Heme-dependent peroxidases"/>
    <property type="match status" value="1"/>
</dbReference>
<gene>
    <name evidence="6" type="ORF">Q9L58_010335</name>
</gene>
<dbReference type="SUPFAM" id="SSF48264">
    <property type="entry name" value="Cytochrome P450"/>
    <property type="match status" value="1"/>
</dbReference>
<dbReference type="Proteomes" id="UP001447188">
    <property type="component" value="Unassembled WGS sequence"/>
</dbReference>
<dbReference type="InterPro" id="IPR010255">
    <property type="entry name" value="Haem_peroxidase_sf"/>
</dbReference>
<evidence type="ECO:0000256" key="2">
    <source>
        <dbReference type="ARBA" id="ARBA00022964"/>
    </source>
</evidence>
<accession>A0ABR3G4L4</accession>
<organism evidence="6 7">
    <name type="scientific">Discina gigas</name>
    <dbReference type="NCBI Taxonomy" id="1032678"/>
    <lineage>
        <taxon>Eukaryota</taxon>
        <taxon>Fungi</taxon>
        <taxon>Dikarya</taxon>
        <taxon>Ascomycota</taxon>
        <taxon>Pezizomycotina</taxon>
        <taxon>Pezizomycetes</taxon>
        <taxon>Pezizales</taxon>
        <taxon>Discinaceae</taxon>
        <taxon>Discina</taxon>
    </lineage>
</organism>
<reference evidence="6 7" key="1">
    <citation type="submission" date="2024-02" db="EMBL/GenBank/DDBJ databases">
        <title>Discinaceae phylogenomics.</title>
        <authorList>
            <person name="Dirks A.C."/>
            <person name="James T.Y."/>
        </authorList>
    </citation>
    <scope>NUCLEOTIDE SEQUENCE [LARGE SCALE GENOMIC DNA]</scope>
    <source>
        <strain evidence="6 7">ACD0624</strain>
    </source>
</reference>
<proteinExistence type="predicted"/>
<evidence type="ECO:0008006" key="8">
    <source>
        <dbReference type="Google" id="ProtNLM"/>
    </source>
</evidence>
<dbReference type="PANTHER" id="PTHR11903:SF37">
    <property type="entry name" value="PSI-PRODUCING OXYGENASE A"/>
    <property type="match status" value="1"/>
</dbReference>
<feature type="compositionally biased region" description="Polar residues" evidence="5">
    <location>
        <begin position="141"/>
        <end position="150"/>
    </location>
</feature>
<dbReference type="Pfam" id="PF03098">
    <property type="entry name" value="An_peroxidase"/>
    <property type="match status" value="1"/>
</dbReference>
<keyword evidence="2" id="KW-0223">Dioxygenase</keyword>
<protein>
    <recommendedName>
        <fullName evidence="8">Heme peroxidase</fullName>
    </recommendedName>
</protein>
<keyword evidence="4" id="KW-0408">Iron</keyword>
<dbReference type="PANTHER" id="PTHR11903">
    <property type="entry name" value="PROSTAGLANDIN G/H SYNTHASE"/>
    <property type="match status" value="1"/>
</dbReference>
<dbReference type="EMBL" id="JBBBZM010000373">
    <property type="protein sequence ID" value="KAL0630813.1"/>
    <property type="molecule type" value="Genomic_DNA"/>
</dbReference>
<dbReference type="PROSITE" id="PS50292">
    <property type="entry name" value="PEROXIDASE_3"/>
    <property type="match status" value="1"/>
</dbReference>
<evidence type="ECO:0000256" key="3">
    <source>
        <dbReference type="ARBA" id="ARBA00023002"/>
    </source>
</evidence>
<feature type="region of interest" description="Disordered" evidence="5">
    <location>
        <begin position="111"/>
        <end position="160"/>
    </location>
</feature>
<dbReference type="InterPro" id="IPR050783">
    <property type="entry name" value="Oxylipin_biosynth_metab"/>
</dbReference>
<evidence type="ECO:0000256" key="5">
    <source>
        <dbReference type="SAM" id="MobiDB-lite"/>
    </source>
</evidence>
<dbReference type="InterPro" id="IPR037120">
    <property type="entry name" value="Haem_peroxidase_sf_animal"/>
</dbReference>
<dbReference type="InterPro" id="IPR019791">
    <property type="entry name" value="Haem_peroxidase_animal"/>
</dbReference>
<dbReference type="Gene3D" id="1.10.630.10">
    <property type="entry name" value="Cytochrome P450"/>
    <property type="match status" value="1"/>
</dbReference>
<evidence type="ECO:0000256" key="4">
    <source>
        <dbReference type="ARBA" id="ARBA00023004"/>
    </source>
</evidence>
<evidence type="ECO:0000313" key="7">
    <source>
        <dbReference type="Proteomes" id="UP001447188"/>
    </source>
</evidence>
<dbReference type="Gene3D" id="1.10.640.10">
    <property type="entry name" value="Haem peroxidase domain superfamily, animal type"/>
    <property type="match status" value="2"/>
</dbReference>
<evidence type="ECO:0000313" key="6">
    <source>
        <dbReference type="EMBL" id="KAL0630813.1"/>
    </source>
</evidence>
<name>A0ABR3G4L4_9PEZI</name>
<keyword evidence="7" id="KW-1185">Reference proteome</keyword>